<gene>
    <name evidence="1" type="ORF">FE257_010233</name>
</gene>
<evidence type="ECO:0000313" key="1">
    <source>
        <dbReference type="EMBL" id="KAF9887378.1"/>
    </source>
</evidence>
<dbReference type="InterPro" id="IPR029058">
    <property type="entry name" value="AB_hydrolase_fold"/>
</dbReference>
<protein>
    <submittedName>
        <fullName evidence="1">Uncharacterized protein</fullName>
    </submittedName>
</protein>
<reference evidence="1" key="2">
    <citation type="submission" date="2020-02" db="EMBL/GenBank/DDBJ databases">
        <authorList>
            <person name="Gilchrist C.L.M."/>
            <person name="Chooi Y.-H."/>
        </authorList>
    </citation>
    <scope>NUCLEOTIDE SEQUENCE</scope>
    <source>
        <strain evidence="1">MST-FP2251</strain>
    </source>
</reference>
<organism evidence="1 2">
    <name type="scientific">Aspergillus nanangensis</name>
    <dbReference type="NCBI Taxonomy" id="2582783"/>
    <lineage>
        <taxon>Eukaryota</taxon>
        <taxon>Fungi</taxon>
        <taxon>Dikarya</taxon>
        <taxon>Ascomycota</taxon>
        <taxon>Pezizomycotina</taxon>
        <taxon>Eurotiomycetes</taxon>
        <taxon>Eurotiomycetidae</taxon>
        <taxon>Eurotiales</taxon>
        <taxon>Aspergillaceae</taxon>
        <taxon>Aspergillus</taxon>
        <taxon>Aspergillus subgen. Circumdati</taxon>
    </lineage>
</organism>
<dbReference type="Proteomes" id="UP001194746">
    <property type="component" value="Unassembled WGS sequence"/>
</dbReference>
<accession>A0AAD4CJJ2</accession>
<dbReference type="PANTHER" id="PTHR42044">
    <property type="entry name" value="DUF676 DOMAIN-CONTAINING PROTEIN-RELATED"/>
    <property type="match status" value="1"/>
</dbReference>
<proteinExistence type="predicted"/>
<dbReference type="AlphaFoldDB" id="A0AAD4CJJ2"/>
<dbReference type="EMBL" id="VCAU01000062">
    <property type="protein sequence ID" value="KAF9887378.1"/>
    <property type="molecule type" value="Genomic_DNA"/>
</dbReference>
<reference evidence="1" key="1">
    <citation type="journal article" date="2019" name="Beilstein J. Org. Chem.">
        <title>Nanangenines: drimane sesquiterpenoids as the dominant metabolite cohort of a novel Australian fungus, Aspergillus nanangensis.</title>
        <authorList>
            <person name="Lacey H.J."/>
            <person name="Gilchrist C.L.M."/>
            <person name="Crombie A."/>
            <person name="Kalaitzis J.A."/>
            <person name="Vuong D."/>
            <person name="Rutledge P.J."/>
            <person name="Turner P."/>
            <person name="Pitt J.I."/>
            <person name="Lacey E."/>
            <person name="Chooi Y.H."/>
            <person name="Piggott A.M."/>
        </authorList>
    </citation>
    <scope>NUCLEOTIDE SEQUENCE</scope>
    <source>
        <strain evidence="1">MST-FP2251</strain>
    </source>
</reference>
<evidence type="ECO:0000313" key="2">
    <source>
        <dbReference type="Proteomes" id="UP001194746"/>
    </source>
</evidence>
<dbReference type="PANTHER" id="PTHR42044:SF2">
    <property type="entry name" value="DUF676 DOMAIN-CONTAINING PROTEIN"/>
    <property type="match status" value="1"/>
</dbReference>
<name>A0AAD4CJJ2_ASPNN</name>
<dbReference type="SUPFAM" id="SSF53474">
    <property type="entry name" value="alpha/beta-Hydrolases"/>
    <property type="match status" value="1"/>
</dbReference>
<comment type="caution">
    <text evidence="1">The sequence shown here is derived from an EMBL/GenBank/DDBJ whole genome shotgun (WGS) entry which is preliminary data.</text>
</comment>
<sequence length="414" mass="46653">MTVSFLPGQEGTEQEPPIPYTASPLRLLWADIRLFFRSIPYLPGLVRPLTPCRSGPLCELYPSPQNIFVIATHLLLSIIQIAFLASLPLCVVFLVPAIWIGAYAVAFYWVNCTICAVCFNGCVSVLESIVPETERPENREEHWIFINGVGVGNYWLQHTIDRLAYTFGRRVTGVHNETSGIVFDIIQCLIQRNFSYATQDIRDAYALTKDALVNPEYRKVVLVLHSQGAIEGGLILDWLLDEMPQHLLRQLEVYTFGNAANHFNNPCKTTRTRLAKQEAGDKSIRHIEHYANSEDFVSVWGLLNFVNIPNRYMGQVFIRPGSGHQLVQHYMDAMFPLGPDKRALESNPFMDMEVEVTETPGCSENESNGDDQVGGIYDGSCRALTNGKGIGIRGLKVRDLSRLWMYRNGQRPAE</sequence>
<keyword evidence="2" id="KW-1185">Reference proteome</keyword>